<organism evidence="2 3">
    <name type="scientific">Microbotryum saponariae</name>
    <dbReference type="NCBI Taxonomy" id="289078"/>
    <lineage>
        <taxon>Eukaryota</taxon>
        <taxon>Fungi</taxon>
        <taxon>Dikarya</taxon>
        <taxon>Basidiomycota</taxon>
        <taxon>Pucciniomycotina</taxon>
        <taxon>Microbotryomycetes</taxon>
        <taxon>Microbotryales</taxon>
        <taxon>Microbotryaceae</taxon>
        <taxon>Microbotryum</taxon>
    </lineage>
</organism>
<gene>
    <name evidence="2" type="ORF">BZ3500_MVSOF-1268-A1-R1_CHR1-2G01478</name>
</gene>
<evidence type="ECO:0000313" key="2">
    <source>
        <dbReference type="EMBL" id="SCZ91543.1"/>
    </source>
</evidence>
<evidence type="ECO:0000313" key="3">
    <source>
        <dbReference type="Proteomes" id="UP000249723"/>
    </source>
</evidence>
<evidence type="ECO:0000256" key="1">
    <source>
        <dbReference type="SAM" id="MobiDB-lite"/>
    </source>
</evidence>
<keyword evidence="3" id="KW-1185">Reference proteome</keyword>
<sequence length="359" mass="39762">MGLSLSCSEAEGSSPYWGNGNSAPRLNFGARTAGRCAESSTDVEARDTLQRLEVLDHSGRAMSTVSGEDRYGPQVPDRNKRSIQAPSTLLRDGSSEHRPATSRKRRALTREKAMDGELNLFHRPLHSRQRPGLDGQIGARRATLAKAVNPDLRCLGDLLCREPTVPILVAEVTPFHRLPPMLQHTQLFRRTTPWIDVFALPRMHDHNDLSTRSRYSEEEAPRFVTELHHIESPTHDHWRDFILLPQKQTHLHPAAFASADRKQWDEAFSPDSLLGFDAPIRSVSAPLPGHFFSTSAESTRHGGLGQATQAHDHGQPFSAHLPALPSSAMGCAAGIELDPEEPEPFSLAALQHDLDLRLL</sequence>
<name>A0A2X0KZQ0_9BASI</name>
<feature type="region of interest" description="Disordered" evidence="1">
    <location>
        <begin position="1"/>
        <end position="21"/>
    </location>
</feature>
<dbReference type="Proteomes" id="UP000249723">
    <property type="component" value="Unassembled WGS sequence"/>
</dbReference>
<feature type="region of interest" description="Disordered" evidence="1">
    <location>
        <begin position="56"/>
        <end position="111"/>
    </location>
</feature>
<proteinExistence type="predicted"/>
<accession>A0A2X0KZQ0</accession>
<feature type="region of interest" description="Disordered" evidence="1">
    <location>
        <begin position="296"/>
        <end position="317"/>
    </location>
</feature>
<dbReference type="AlphaFoldDB" id="A0A2X0KZQ0"/>
<reference evidence="3" key="1">
    <citation type="submission" date="2016-10" db="EMBL/GenBank/DDBJ databases">
        <authorList>
            <person name="Jeantristanb JTB J.-T."/>
            <person name="Ricardo R."/>
        </authorList>
    </citation>
    <scope>NUCLEOTIDE SEQUENCE [LARGE SCALE GENOMIC DNA]</scope>
</reference>
<dbReference type="EMBL" id="FMWP01000015">
    <property type="protein sequence ID" value="SCZ91543.1"/>
    <property type="molecule type" value="Genomic_DNA"/>
</dbReference>
<protein>
    <submittedName>
        <fullName evidence="2">BZ3500_MvSof-1268-A1-R1_Chr1-2g01478 protein</fullName>
    </submittedName>
</protein>
<dbReference type="OrthoDB" id="10449148at2759"/>